<sequence>MELSGVYETTIPCNNGTTLCYCHFDGDPLRLTFYVDGSTDLQVSTQSYSSRSSLSESLTKTGLERASSANIDISLQNNANISTVTVDYRSIQFSGNEEAQLNVYAEAWQMGEFHPMLAQVENRYRFSSPGQYQVFVELELDDIPEIVLSATAQVIILERFTDFNVEVENIEGELVRMVETGETFSLRVSNLNGNTLKQPSNSLDFSLLSQVNEEIVAVAPRIELTVIKPTFLLPFTIASRVVTNARTELYVVGNFQQFANWNERFELVWDLGNGDEAVGDTVDVYFPRVGTFNISCFVRSTFSPFEATLTHLLTVIDPPGESQLRCDPIAVVLNELQCNASVTESINLIEVDFGDGSGPKNITLESTGLGNLKHEYTRTGTYTVSSRTWRLDGEVITGSLAVTILLDIPSFTIKPVDVAEVGVEFDLEIERNFDADDFGIREIKWQVVRTETNNTVISEKGSAADERKPIRLDQAGTYRAEAIMCNGGSCENCTRSSIITFLAVERISGLSIYLSKNTLPPNGRVWIRPNVEKGSHLQYRYQILPDFPAWFEPEDPTGSLNWAMKSLGQHEIKLQAVNLLGTIENSVFVNVVAAPEISQVVINNLDSEYVLLNSTVRFTVRLSEDSEAVTLYKWSVRDSNDAVIADDATVSDTWSFTVSQYGNHYFNIYATNLNGDSEVYELTIKVLEPIADFEVLPVTKFRTENYVPVDKRFKIETGKSLGNNITYQFLISGVESQSYSGIEDFKSLSISSVGRYNITVKASNRLTVSNVAPQNISWELEENSRNFGASFSFESSSEIVEYQLILELFNEAEEKTYYLDVSIQAALVILPYLEYPTARAYYHPSNEEFKRNCQDRTPNNRLQ</sequence>
<evidence type="ECO:0000256" key="4">
    <source>
        <dbReference type="ARBA" id="ARBA00022989"/>
    </source>
</evidence>
<organism evidence="6 7">
    <name type="scientific">Oikopleura dioica</name>
    <name type="common">Tunicate</name>
    <dbReference type="NCBI Taxonomy" id="34765"/>
    <lineage>
        <taxon>Eukaryota</taxon>
        <taxon>Metazoa</taxon>
        <taxon>Chordata</taxon>
        <taxon>Tunicata</taxon>
        <taxon>Appendicularia</taxon>
        <taxon>Copelata</taxon>
        <taxon>Oikopleuridae</taxon>
        <taxon>Oikopleura</taxon>
    </lineage>
</organism>
<evidence type="ECO:0000256" key="1">
    <source>
        <dbReference type="ARBA" id="ARBA00004370"/>
    </source>
</evidence>
<dbReference type="InterPro" id="IPR013783">
    <property type="entry name" value="Ig-like_fold"/>
</dbReference>
<evidence type="ECO:0000256" key="5">
    <source>
        <dbReference type="ARBA" id="ARBA00023136"/>
    </source>
</evidence>
<keyword evidence="2" id="KW-0812">Transmembrane</keyword>
<protein>
    <submittedName>
        <fullName evidence="6">Oidioi.mRNA.OKI2018_I69.XSR.g13911.t1.cds</fullName>
    </submittedName>
</protein>
<name>A0ABN7SC98_OIKDI</name>
<proteinExistence type="predicted"/>
<evidence type="ECO:0000256" key="3">
    <source>
        <dbReference type="ARBA" id="ARBA00022737"/>
    </source>
</evidence>
<dbReference type="SUPFAM" id="SSF49299">
    <property type="entry name" value="PKD domain"/>
    <property type="match status" value="2"/>
</dbReference>
<keyword evidence="7" id="KW-1185">Reference proteome</keyword>
<accession>A0ABN7SC98</accession>
<comment type="subcellular location">
    <subcellularLocation>
        <location evidence="1">Membrane</location>
    </subcellularLocation>
</comment>
<keyword evidence="4" id="KW-1133">Transmembrane helix</keyword>
<dbReference type="InterPro" id="IPR035986">
    <property type="entry name" value="PKD_dom_sf"/>
</dbReference>
<dbReference type="EMBL" id="OU015569">
    <property type="protein sequence ID" value="CAG5094845.1"/>
    <property type="molecule type" value="Genomic_DNA"/>
</dbReference>
<dbReference type="CDD" id="cd00146">
    <property type="entry name" value="PKD"/>
    <property type="match status" value="1"/>
</dbReference>
<dbReference type="Proteomes" id="UP001158576">
    <property type="component" value="Chromosome XSR"/>
</dbReference>
<gene>
    <name evidence="6" type="ORF">OKIOD_LOCUS5469</name>
</gene>
<dbReference type="PANTHER" id="PTHR46730">
    <property type="entry name" value="POLYCYSTIN-1"/>
    <property type="match status" value="1"/>
</dbReference>
<dbReference type="PANTHER" id="PTHR46730:SF4">
    <property type="entry name" value="POLYCYSTIC KIDNEY DISEASE PROTEIN 1-LIKE 1"/>
    <property type="match status" value="1"/>
</dbReference>
<evidence type="ECO:0000256" key="2">
    <source>
        <dbReference type="ARBA" id="ARBA00022692"/>
    </source>
</evidence>
<dbReference type="Gene3D" id="2.60.40.10">
    <property type="entry name" value="Immunoglobulins"/>
    <property type="match status" value="1"/>
</dbReference>
<keyword evidence="5" id="KW-0472">Membrane</keyword>
<keyword evidence="3" id="KW-0677">Repeat</keyword>
<reference evidence="6 7" key="1">
    <citation type="submission" date="2021-04" db="EMBL/GenBank/DDBJ databases">
        <authorList>
            <person name="Bliznina A."/>
        </authorList>
    </citation>
    <scope>NUCLEOTIDE SEQUENCE [LARGE SCALE GENOMIC DNA]</scope>
</reference>
<evidence type="ECO:0000313" key="7">
    <source>
        <dbReference type="Proteomes" id="UP001158576"/>
    </source>
</evidence>
<evidence type="ECO:0000313" key="6">
    <source>
        <dbReference type="EMBL" id="CAG5094845.1"/>
    </source>
</evidence>